<feature type="compositionally biased region" description="Acidic residues" evidence="1">
    <location>
        <begin position="215"/>
        <end position="226"/>
    </location>
</feature>
<dbReference type="Proteomes" id="UP001172681">
    <property type="component" value="Unassembled WGS sequence"/>
</dbReference>
<evidence type="ECO:0000313" key="3">
    <source>
        <dbReference type="Proteomes" id="UP001172681"/>
    </source>
</evidence>
<proteinExistence type="predicted"/>
<evidence type="ECO:0000256" key="1">
    <source>
        <dbReference type="SAM" id="MobiDB-lite"/>
    </source>
</evidence>
<accession>A0AA38Y020</accession>
<reference evidence="2" key="1">
    <citation type="submission" date="2022-10" db="EMBL/GenBank/DDBJ databases">
        <title>Culturing micro-colonial fungi from biological soil crusts in the Mojave desert and describing Neophaeococcomyces mojavensis, and introducing the new genera and species Taxawa tesnikishii.</title>
        <authorList>
            <person name="Kurbessoian T."/>
            <person name="Stajich J.E."/>
        </authorList>
    </citation>
    <scope>NUCLEOTIDE SEQUENCE</scope>
    <source>
        <strain evidence="2">TK_35</strain>
    </source>
</reference>
<name>A0AA38Y020_9EURO</name>
<organism evidence="2 3">
    <name type="scientific">Knufia peltigerae</name>
    <dbReference type="NCBI Taxonomy" id="1002370"/>
    <lineage>
        <taxon>Eukaryota</taxon>
        <taxon>Fungi</taxon>
        <taxon>Dikarya</taxon>
        <taxon>Ascomycota</taxon>
        <taxon>Pezizomycotina</taxon>
        <taxon>Eurotiomycetes</taxon>
        <taxon>Chaetothyriomycetidae</taxon>
        <taxon>Chaetothyriales</taxon>
        <taxon>Trichomeriaceae</taxon>
        <taxon>Knufia</taxon>
    </lineage>
</organism>
<protein>
    <submittedName>
        <fullName evidence="2">Uncharacterized protein</fullName>
    </submittedName>
</protein>
<keyword evidence="3" id="KW-1185">Reference proteome</keyword>
<comment type="caution">
    <text evidence="2">The sequence shown here is derived from an EMBL/GenBank/DDBJ whole genome shotgun (WGS) entry which is preliminary data.</text>
</comment>
<evidence type="ECO:0000313" key="2">
    <source>
        <dbReference type="EMBL" id="KAJ9630345.1"/>
    </source>
</evidence>
<gene>
    <name evidence="2" type="ORF">H2204_008410</name>
</gene>
<dbReference type="EMBL" id="JAPDRN010000061">
    <property type="protein sequence ID" value="KAJ9630345.1"/>
    <property type="molecule type" value="Genomic_DNA"/>
</dbReference>
<sequence length="365" mass="41338">MADSCEYIIDSVENFWKIETDEDCKDENLEILTVGVNNMYSIANCANDLISGKDGLKLKAYSTYQRLVKVLDFVFKGAQLFQHNASKSGLPEEQLKPLSKTIDDFKGVLDRLKSDLPEDIVGNKNEIPNSSAIELLLELFYKACPDVDDIIYEFAMAFEARFGKYFTENKSCGLPRVVFICYVSSGIIVTASAVKWQLSFKKVMEREMKKKDKKEEEEEKNENENENTDRKGFDRVNERLIQWRKTRFPSGSTQTAKELSKKVFGASTAKKQGIGCVLKEQNVKAFDHSNIQGGAFHVLQGAGSILKIHRPCNKCRRMYNFAYIGPKGSVQDGRIFQYGSCAEDLCHVLLENDKVSDREPDTSLC</sequence>
<dbReference type="AlphaFoldDB" id="A0AA38Y020"/>
<feature type="region of interest" description="Disordered" evidence="1">
    <location>
        <begin position="209"/>
        <end position="231"/>
    </location>
</feature>